<feature type="domain" description="Transcobalamin-like C-terminal" evidence="2">
    <location>
        <begin position="71"/>
        <end position="137"/>
    </location>
</feature>
<sequence>MEQEKNKMSSKKIILGIAILVVLVVGAICAYKIFSPKPVEGSKSITVTVIDDKGNSTTYNQKTDAGFLRDALEEIKDLTIEGEESQYGLFVKTINGVTADYDANGAFWSFSVNGELCNNGIETQPVYDGDSFEISYEAQ</sequence>
<dbReference type="Pfam" id="PF14478">
    <property type="entry name" value="DUF4430"/>
    <property type="match status" value="1"/>
</dbReference>
<gene>
    <name evidence="3" type="ORF">SAMN02746066_01029</name>
</gene>
<dbReference type="RefSeq" id="WP_073284022.1">
    <property type="nucleotide sequence ID" value="NZ_FRCP01000007.1"/>
</dbReference>
<evidence type="ECO:0000313" key="3">
    <source>
        <dbReference type="EMBL" id="SHM17971.1"/>
    </source>
</evidence>
<keyword evidence="4" id="KW-1185">Reference proteome</keyword>
<dbReference type="EMBL" id="FRCP01000007">
    <property type="protein sequence ID" value="SHM17971.1"/>
    <property type="molecule type" value="Genomic_DNA"/>
</dbReference>
<organism evidence="3 4">
    <name type="scientific">Anaerosporobacter mobilis DSM 15930</name>
    <dbReference type="NCBI Taxonomy" id="1120996"/>
    <lineage>
        <taxon>Bacteria</taxon>
        <taxon>Bacillati</taxon>
        <taxon>Bacillota</taxon>
        <taxon>Clostridia</taxon>
        <taxon>Lachnospirales</taxon>
        <taxon>Lachnospiraceae</taxon>
        <taxon>Anaerosporobacter</taxon>
    </lineage>
</organism>
<dbReference type="OrthoDB" id="1906526at2"/>
<keyword evidence="1" id="KW-1133">Transmembrane helix</keyword>
<accession>A0A1M7GP65</accession>
<keyword evidence="1" id="KW-0812">Transmembrane</keyword>
<reference evidence="3 4" key="1">
    <citation type="submission" date="2016-11" db="EMBL/GenBank/DDBJ databases">
        <authorList>
            <person name="Jaros S."/>
            <person name="Januszkiewicz K."/>
            <person name="Wedrychowicz H."/>
        </authorList>
    </citation>
    <scope>NUCLEOTIDE SEQUENCE [LARGE SCALE GENOMIC DNA]</scope>
    <source>
        <strain evidence="3 4">DSM 15930</strain>
    </source>
</reference>
<dbReference type="Gene3D" id="2.170.130.30">
    <property type="match status" value="1"/>
</dbReference>
<dbReference type="Proteomes" id="UP000184038">
    <property type="component" value="Unassembled WGS sequence"/>
</dbReference>
<dbReference type="STRING" id="1120996.SAMN02746066_01029"/>
<proteinExistence type="predicted"/>
<evidence type="ECO:0000313" key="4">
    <source>
        <dbReference type="Proteomes" id="UP000184038"/>
    </source>
</evidence>
<keyword evidence="1" id="KW-0472">Membrane</keyword>
<dbReference type="AlphaFoldDB" id="A0A1M7GP65"/>
<name>A0A1M7GP65_9FIRM</name>
<dbReference type="InterPro" id="IPR027954">
    <property type="entry name" value="Transcobalamin-like_C"/>
</dbReference>
<protein>
    <recommendedName>
        <fullName evidence="2">Transcobalamin-like C-terminal domain-containing protein</fullName>
    </recommendedName>
</protein>
<feature type="transmembrane region" description="Helical" evidence="1">
    <location>
        <begin position="12"/>
        <end position="34"/>
    </location>
</feature>
<evidence type="ECO:0000259" key="2">
    <source>
        <dbReference type="Pfam" id="PF14478"/>
    </source>
</evidence>
<evidence type="ECO:0000256" key="1">
    <source>
        <dbReference type="SAM" id="Phobius"/>
    </source>
</evidence>